<organism evidence="2 3">
    <name type="scientific">Aliisedimentitalea scapharcae</name>
    <dbReference type="NCBI Taxonomy" id="1524259"/>
    <lineage>
        <taxon>Bacteria</taxon>
        <taxon>Pseudomonadati</taxon>
        <taxon>Pseudomonadota</taxon>
        <taxon>Alphaproteobacteria</taxon>
        <taxon>Rhodobacterales</taxon>
        <taxon>Roseobacteraceae</taxon>
        <taxon>Aliisedimentitalea</taxon>
    </lineage>
</organism>
<feature type="transmembrane region" description="Helical" evidence="1">
    <location>
        <begin position="68"/>
        <end position="94"/>
    </location>
</feature>
<feature type="transmembrane region" description="Helical" evidence="1">
    <location>
        <begin position="192"/>
        <end position="209"/>
    </location>
</feature>
<dbReference type="EMBL" id="CP123584">
    <property type="protein sequence ID" value="WZK90885.1"/>
    <property type="molecule type" value="Genomic_DNA"/>
</dbReference>
<dbReference type="Proteomes" id="UP001623232">
    <property type="component" value="Chromosome"/>
</dbReference>
<name>A0ABZ2Y1B8_9RHOB</name>
<feature type="transmembrane region" description="Helical" evidence="1">
    <location>
        <begin position="106"/>
        <end position="133"/>
    </location>
</feature>
<evidence type="ECO:0000313" key="2">
    <source>
        <dbReference type="EMBL" id="WZK90885.1"/>
    </source>
</evidence>
<evidence type="ECO:0000256" key="1">
    <source>
        <dbReference type="SAM" id="Phobius"/>
    </source>
</evidence>
<evidence type="ECO:0000313" key="3">
    <source>
        <dbReference type="Proteomes" id="UP001623232"/>
    </source>
</evidence>
<keyword evidence="1" id="KW-1133">Transmembrane helix</keyword>
<evidence type="ECO:0008006" key="4">
    <source>
        <dbReference type="Google" id="ProtNLM"/>
    </source>
</evidence>
<protein>
    <recommendedName>
        <fullName evidence="4">Yip1 domain-containing protein</fullName>
    </recommendedName>
</protein>
<feature type="transmembrane region" description="Helical" evidence="1">
    <location>
        <begin position="160"/>
        <end position="180"/>
    </location>
</feature>
<dbReference type="RefSeq" id="WP_406650122.1">
    <property type="nucleotide sequence ID" value="NZ_CP123584.1"/>
</dbReference>
<reference evidence="2 3" key="1">
    <citation type="submission" date="2023-04" db="EMBL/GenBank/DDBJ databases">
        <title>Complete genome sequence of Alisedimentitalea scapharcae.</title>
        <authorList>
            <person name="Rong J.-C."/>
            <person name="Yi M.-L."/>
            <person name="Zhao Q."/>
        </authorList>
    </citation>
    <scope>NUCLEOTIDE SEQUENCE [LARGE SCALE GENOMIC DNA]</scope>
    <source>
        <strain evidence="2 3">KCTC 42119</strain>
    </source>
</reference>
<keyword evidence="1" id="KW-0812">Transmembrane</keyword>
<keyword evidence="1" id="KW-0472">Membrane</keyword>
<feature type="transmembrane region" description="Helical" evidence="1">
    <location>
        <begin position="43"/>
        <end position="62"/>
    </location>
</feature>
<sequence>MLTKEMENILKAFPSFMSMLSMARNPFVENRSNEDTMETVTKAIWFVLPFHFMSFLGMVPLAGGDTTLVLLIGFISLLGLSWVGTILGSLMGAVNGWGPIRRENCVASWVSALFVTWFFCVLIMSGLNGYFWWKYEDFAIWPELFNRMDKLLLNTLLYDFRVEVISIGIPLIAAGAMLLTIPHGRRGTPGQALILALVCMVSCTAFILASKELLEPMTRVAGVGPVGAVAALAPINP</sequence>
<accession>A0ABZ2Y1B8</accession>
<proteinExistence type="predicted"/>
<keyword evidence="3" id="KW-1185">Reference proteome</keyword>
<gene>
    <name evidence="2" type="ORF">QEZ52_10140</name>
</gene>